<dbReference type="HOGENOM" id="CLU_275074_0_0_5"/>
<dbReference type="OrthoDB" id="8477039at2"/>
<evidence type="ECO:0000313" key="4">
    <source>
        <dbReference type="Proteomes" id="UP000002417"/>
    </source>
</evidence>
<dbReference type="InterPro" id="IPR024983">
    <property type="entry name" value="CHAT_dom"/>
</dbReference>
<gene>
    <name evidence="3" type="ordered locus">Xaut_1605</name>
</gene>
<dbReference type="Pfam" id="PF12770">
    <property type="entry name" value="CHAT"/>
    <property type="match status" value="1"/>
</dbReference>
<feature type="region of interest" description="Disordered" evidence="1">
    <location>
        <begin position="162"/>
        <end position="183"/>
    </location>
</feature>
<dbReference type="STRING" id="78245.Xaut_1605"/>
<dbReference type="KEGG" id="xau:Xaut_1605"/>
<keyword evidence="4" id="KW-1185">Reference proteome</keyword>
<feature type="region of interest" description="Disordered" evidence="1">
    <location>
        <begin position="469"/>
        <end position="540"/>
    </location>
</feature>
<reference evidence="3 4" key="1">
    <citation type="submission" date="2007-07" db="EMBL/GenBank/DDBJ databases">
        <title>Complete sequence of chromosome of Xanthobacter autotrophicus Py2.</title>
        <authorList>
            <consortium name="US DOE Joint Genome Institute"/>
            <person name="Copeland A."/>
            <person name="Lucas S."/>
            <person name="Lapidus A."/>
            <person name="Barry K."/>
            <person name="Glavina del Rio T."/>
            <person name="Hammon N."/>
            <person name="Israni S."/>
            <person name="Dalin E."/>
            <person name="Tice H."/>
            <person name="Pitluck S."/>
            <person name="Sims D."/>
            <person name="Brettin T."/>
            <person name="Bruce D."/>
            <person name="Detter J.C."/>
            <person name="Han C."/>
            <person name="Tapia R."/>
            <person name="Brainard J."/>
            <person name="Schmutz J."/>
            <person name="Larimer F."/>
            <person name="Land M."/>
            <person name="Hauser L."/>
            <person name="Kyrpides N."/>
            <person name="Kim E."/>
            <person name="Ensigns S.A."/>
            <person name="Richardson P."/>
        </authorList>
    </citation>
    <scope>NUCLEOTIDE SEQUENCE [LARGE SCALE GENOMIC DNA]</scope>
    <source>
        <strain evidence="4">ATCC BAA-1158 / Py2</strain>
    </source>
</reference>
<sequence>MVAFVRKAVAWLLSRLRPARAASAHGKASSLLDTCPTAPDASLRALRAALADPEELIRIGAARAAPWLAPKGAAELLWARQEQLAEPLPVAEASSLAIAIEWAGGNGIPLAARILQTTPEVVEAATAGDGAHWAREMNQLVDRIARPGRFRLLQPFFVAHRLRTGPPHDQPEHDEEEPDAGQRKARAARWAFENACRDFSSFGSDAAVRASLDAAFADTLGRLDAGDTDGAVERLLAFAITHQDERVRLTAQRMLPAFGTQASEPLLAMLADHSTIRPGPEVMAAIAAERRGYIPEGATSESLRAFLACETLEDFTDRPTAFAVVQAALSGDRPARTRTQRVAARMSADVALPMLAWRALGGGTPSERIEARTLLDWILSRDPALGIRFHRIGVTEVKPETLAWLGRIVLPAPDRRAWTDNEDVALAVLAEAIAVLPALFDDAGHMYMELGTAERFDHFLRADGVVPSRSTGSDAREYVPRPAPPIAMRTEEEAPASETFDSRNAPFDAIVKLDLPDPDLPSPDTAEEAPPTAPLPEPAPRFTDIQLFEAERELGPLEPLVHGRAYTLSIAVRTLRLGLTKERQEQPDVRIPGQTQTETVWAIVSDESTAEFDDAEGGAFDIDRRFASFRLPVTGDSETAALFTLTPRVKAFRQRGGGRGRIGVRLYHRLNLIDHLELELRLEVQPNQPLSPPDDPALKVVFCRALGTSVEPLDPDRAARTLNIAISRVADTEASYRFAVALGDADGAPRTYAVKRLRSDQLDTFMTRFRAILLDAVFGEAFAKAELSPAVCTKTLTDLTRLGQDVLTTLFDYGEGGDFFSLGQIMLEALPQAPVVQIVLGKGAENLALPWQILTVDNRPPPAPGAGAARVKPEDNLWGLRFVLEVKRCGDGVDRRPPAGRDRRPIKVRYGNWPFANEAQHHARLAQIIAARGDEAILVEPVLKGATDFVQALKGGGDLIYLYAHGHAAAPTTPSAMALRDRTLAKLADVEQELKRNASGLPSAELEPRIAALKALKDVVGQGDEASALILSLATVRLTDLLLALPPDGAKLTDAPVLFLNTCQSAQIWNGVENSFVSFFLSRGARAIIGSEATIPAVFADRFGCEVMGRIFQGETIGEAVRQARLTLLQASRNPLGLCYAVYGAGDARLIPQRTMGMGGPR</sequence>
<evidence type="ECO:0000313" key="3">
    <source>
        <dbReference type="EMBL" id="ABS66852.1"/>
    </source>
</evidence>
<name>A7IFQ9_XANP2</name>
<dbReference type="eggNOG" id="COG4995">
    <property type="taxonomic scope" value="Bacteria"/>
</dbReference>
<feature type="domain" description="CHAT" evidence="2">
    <location>
        <begin position="930"/>
        <end position="1133"/>
    </location>
</feature>
<proteinExistence type="predicted"/>
<dbReference type="EMBL" id="CP000781">
    <property type="protein sequence ID" value="ABS66852.1"/>
    <property type="molecule type" value="Genomic_DNA"/>
</dbReference>
<protein>
    <recommendedName>
        <fullName evidence="2">CHAT domain-containing protein</fullName>
    </recommendedName>
</protein>
<dbReference type="AlphaFoldDB" id="A7IFQ9"/>
<organism evidence="3 4">
    <name type="scientific">Xanthobacter autotrophicus (strain ATCC BAA-1158 / Py2)</name>
    <dbReference type="NCBI Taxonomy" id="78245"/>
    <lineage>
        <taxon>Bacteria</taxon>
        <taxon>Pseudomonadati</taxon>
        <taxon>Pseudomonadota</taxon>
        <taxon>Alphaproteobacteria</taxon>
        <taxon>Hyphomicrobiales</taxon>
        <taxon>Xanthobacteraceae</taxon>
        <taxon>Xanthobacter</taxon>
    </lineage>
</organism>
<dbReference type="Proteomes" id="UP000002417">
    <property type="component" value="Chromosome"/>
</dbReference>
<accession>A7IFQ9</accession>
<evidence type="ECO:0000259" key="2">
    <source>
        <dbReference type="Pfam" id="PF12770"/>
    </source>
</evidence>
<evidence type="ECO:0000256" key="1">
    <source>
        <dbReference type="SAM" id="MobiDB-lite"/>
    </source>
</evidence>